<dbReference type="EMBL" id="JANBVO010000001">
    <property type="protein sequence ID" value="KAJ9157327.1"/>
    <property type="molecule type" value="Genomic_DNA"/>
</dbReference>
<dbReference type="GO" id="GO:0006351">
    <property type="term" value="P:DNA-templated transcription"/>
    <property type="evidence" value="ECO:0007669"/>
    <property type="project" value="InterPro"/>
</dbReference>
<dbReference type="InterPro" id="IPR007219">
    <property type="entry name" value="XnlR_reg_dom"/>
</dbReference>
<name>A0AA38S1Z1_9PEZI</name>
<dbReference type="CDD" id="cd12148">
    <property type="entry name" value="fungal_TF_MHR"/>
    <property type="match status" value="1"/>
</dbReference>
<dbReference type="Pfam" id="PF04082">
    <property type="entry name" value="Fungal_trans"/>
    <property type="match status" value="1"/>
</dbReference>
<evidence type="ECO:0000256" key="3">
    <source>
        <dbReference type="ARBA" id="ARBA00023125"/>
    </source>
</evidence>
<reference evidence="8" key="1">
    <citation type="submission" date="2022-07" db="EMBL/GenBank/DDBJ databases">
        <title>Fungi with potential for degradation of polypropylene.</title>
        <authorList>
            <person name="Gostincar C."/>
        </authorList>
    </citation>
    <scope>NUCLEOTIDE SEQUENCE</scope>
    <source>
        <strain evidence="8">EXF-13308</strain>
    </source>
</reference>
<keyword evidence="4" id="KW-0804">Transcription</keyword>
<dbReference type="InterPro" id="IPR052073">
    <property type="entry name" value="Amide_Lactam_Regulators"/>
</dbReference>
<dbReference type="PANTHER" id="PTHR47171:SF1">
    <property type="entry name" value="ZN(II)2CYS6 TRANSCRIPTION FACTOR (EUROFUNG)"/>
    <property type="match status" value="1"/>
</dbReference>
<feature type="region of interest" description="Disordered" evidence="6">
    <location>
        <begin position="478"/>
        <end position="516"/>
    </location>
</feature>
<keyword evidence="5" id="KW-0539">Nucleus</keyword>
<keyword evidence="9" id="KW-1185">Reference proteome</keyword>
<evidence type="ECO:0000259" key="7">
    <source>
        <dbReference type="SMART" id="SM00906"/>
    </source>
</evidence>
<proteinExistence type="predicted"/>
<gene>
    <name evidence="8" type="ORF">NKR23_g302</name>
</gene>
<organism evidence="8 9">
    <name type="scientific">Pleurostoma richardsiae</name>
    <dbReference type="NCBI Taxonomy" id="41990"/>
    <lineage>
        <taxon>Eukaryota</taxon>
        <taxon>Fungi</taxon>
        <taxon>Dikarya</taxon>
        <taxon>Ascomycota</taxon>
        <taxon>Pezizomycotina</taxon>
        <taxon>Sordariomycetes</taxon>
        <taxon>Sordariomycetidae</taxon>
        <taxon>Calosphaeriales</taxon>
        <taxon>Pleurostomataceae</taxon>
        <taxon>Pleurostoma</taxon>
    </lineage>
</organism>
<keyword evidence="1" id="KW-0862">Zinc</keyword>
<evidence type="ECO:0000256" key="2">
    <source>
        <dbReference type="ARBA" id="ARBA00023015"/>
    </source>
</evidence>
<dbReference type="Proteomes" id="UP001174694">
    <property type="component" value="Unassembled WGS sequence"/>
</dbReference>
<accession>A0AA38S1Z1</accession>
<comment type="caution">
    <text evidence="8">The sequence shown here is derived from an EMBL/GenBank/DDBJ whole genome shotgun (WGS) entry which is preliminary data.</text>
</comment>
<keyword evidence="3" id="KW-0238">DNA-binding</keyword>
<sequence>MSGEADQWSKIISRERIPAPDGRRVTYLGESWTLSYMIQWKSRGSVSEKDDMMNNRPPPSEVDDDSGGLHVPVPMEQDTPSPRSAIASSMVRDQLPPDIQLALIEAYFAYNHILYPVVSEDEFRTGFANRTLSPLLLAAVLYAGALHVSDPVIYRAGFDSRQTCLRKLYNRSKKIFFDEEDNGETGDQLSRVQAAFLLHNMWSSPNATMDPWTWLGLATRLAQNMGMHRSTARSSLKESDRRLWKRIWWSLYSRDMQIASALGKPTMINAADCDVQQLDVDDFEPRDSMETRLFVIEQARLSEICGEIISCRFAPGLREDSHEREQKSTIMRSLTAWKDNIPHQLQYPKGCAPERVSFQALLLQVLFNNLLLLLHRPRILPSSSDEGAENNTTSWKIAFTAAGVITQVTETIMNYKSLYHCPLFYTSALFGAMTMHVIRGAAGEHQLSLCMIAMRTLSTMYWAAGWIRNIFQKLGEKKQRSSHAHNTSVPPTRVPSPVPLAGVRAKERQSGATPYPQRLIMDQVPWPTPETTESLLASGPTYLGSPSQGGLDPVHLQSAPEGPDSWNDDPGGAGTGVFGSLGRNAGVFIDYPMIDSSGFGGIIDPDLADCWQDLLAADNPFNNPFILGGMPR</sequence>
<dbReference type="PANTHER" id="PTHR47171">
    <property type="entry name" value="FARA-RELATED"/>
    <property type="match status" value="1"/>
</dbReference>
<dbReference type="GO" id="GO:0008270">
    <property type="term" value="F:zinc ion binding"/>
    <property type="evidence" value="ECO:0007669"/>
    <property type="project" value="InterPro"/>
</dbReference>
<keyword evidence="2" id="KW-0805">Transcription regulation</keyword>
<feature type="domain" description="Xylanolytic transcriptional activator regulatory" evidence="7">
    <location>
        <begin position="211"/>
        <end position="283"/>
    </location>
</feature>
<evidence type="ECO:0000256" key="5">
    <source>
        <dbReference type="ARBA" id="ARBA00023242"/>
    </source>
</evidence>
<dbReference type="SMART" id="SM00906">
    <property type="entry name" value="Fungal_trans"/>
    <property type="match status" value="1"/>
</dbReference>
<protein>
    <recommendedName>
        <fullName evidence="7">Xylanolytic transcriptional activator regulatory domain-containing protein</fullName>
    </recommendedName>
</protein>
<feature type="region of interest" description="Disordered" evidence="6">
    <location>
        <begin position="542"/>
        <end position="577"/>
    </location>
</feature>
<evidence type="ECO:0000256" key="4">
    <source>
        <dbReference type="ARBA" id="ARBA00023163"/>
    </source>
</evidence>
<dbReference type="AlphaFoldDB" id="A0AA38S1Z1"/>
<evidence type="ECO:0000256" key="6">
    <source>
        <dbReference type="SAM" id="MobiDB-lite"/>
    </source>
</evidence>
<evidence type="ECO:0000313" key="9">
    <source>
        <dbReference type="Proteomes" id="UP001174694"/>
    </source>
</evidence>
<feature type="region of interest" description="Disordered" evidence="6">
    <location>
        <begin position="47"/>
        <end position="68"/>
    </location>
</feature>
<evidence type="ECO:0000313" key="8">
    <source>
        <dbReference type="EMBL" id="KAJ9157327.1"/>
    </source>
</evidence>
<evidence type="ECO:0000256" key="1">
    <source>
        <dbReference type="ARBA" id="ARBA00022833"/>
    </source>
</evidence>
<dbReference type="GO" id="GO:0003677">
    <property type="term" value="F:DNA binding"/>
    <property type="evidence" value="ECO:0007669"/>
    <property type="project" value="UniProtKB-KW"/>
</dbReference>